<feature type="repeat" description="TPR" evidence="3">
    <location>
        <begin position="92"/>
        <end position="125"/>
    </location>
</feature>
<evidence type="ECO:0000256" key="1">
    <source>
        <dbReference type="ARBA" id="ARBA00022737"/>
    </source>
</evidence>
<dbReference type="Pfam" id="PF13432">
    <property type="entry name" value="TPR_16"/>
    <property type="match status" value="3"/>
</dbReference>
<proteinExistence type="predicted"/>
<sequence length="348" mass="38061">MIRWHGMQWLWGLTLLGLFGCASSEAPPSQAPFSHELYDGKPMVSLSNDFPPATAAEALARGDLAYRKGDPDLAIYEYLRGLTLPDAAPLTGTFYFKVGYIHQHKGNLPLAQQAYERAVAADPKQPLFGASLGEVLLKQGAKEPAKQQLLLAVQADQRRQGWAGSQLDLTQLQLDAGSPLRAYLCLGILADLQGDGTLARRLYQQVLAKQPSYPLAYLNLGYSLYLSGDLAGAEQQTSHALSLDKNLTRGWSNLGLILVRSGRYEEALEVFSHIMPLHEAMNDTGYLALLNGEPKVAAYYLQRAIDTCPTYYEKAQRNLKRAQQGLSASQLALADSDVAVEVQPALSQ</sequence>
<evidence type="ECO:0000313" key="5">
    <source>
        <dbReference type="EMBL" id="GAA4499564.1"/>
    </source>
</evidence>
<dbReference type="InterPro" id="IPR019734">
    <property type="entry name" value="TPR_rpt"/>
</dbReference>
<feature type="signal peptide" evidence="4">
    <location>
        <begin position="1"/>
        <end position="26"/>
    </location>
</feature>
<dbReference type="PANTHER" id="PTHR44858">
    <property type="entry name" value="TETRATRICOPEPTIDE REPEAT PROTEIN 6"/>
    <property type="match status" value="1"/>
</dbReference>
<dbReference type="SMART" id="SM00028">
    <property type="entry name" value="TPR"/>
    <property type="match status" value="4"/>
</dbReference>
<dbReference type="PROSITE" id="PS51257">
    <property type="entry name" value="PROKAR_LIPOPROTEIN"/>
    <property type="match status" value="1"/>
</dbReference>
<evidence type="ECO:0000256" key="4">
    <source>
        <dbReference type="SAM" id="SignalP"/>
    </source>
</evidence>
<comment type="caution">
    <text evidence="5">The sequence shown here is derived from an EMBL/GenBank/DDBJ whole genome shotgun (WGS) entry which is preliminary data.</text>
</comment>
<keyword evidence="4" id="KW-0732">Signal</keyword>
<dbReference type="InterPro" id="IPR050498">
    <property type="entry name" value="Ycf3"/>
</dbReference>
<feature type="chain" id="PRO_5046218141" evidence="4">
    <location>
        <begin position="27"/>
        <end position="348"/>
    </location>
</feature>
<dbReference type="EMBL" id="BAABFC010000012">
    <property type="protein sequence ID" value="GAA4499564.1"/>
    <property type="molecule type" value="Genomic_DNA"/>
</dbReference>
<protein>
    <submittedName>
        <fullName evidence="5">Tetratricopeptide repeat protein</fullName>
    </submittedName>
</protein>
<reference evidence="6" key="1">
    <citation type="journal article" date="2019" name="Int. J. Syst. Evol. Microbiol.">
        <title>The Global Catalogue of Microorganisms (GCM) 10K type strain sequencing project: providing services to taxonomists for standard genome sequencing and annotation.</title>
        <authorList>
            <consortium name="The Broad Institute Genomics Platform"/>
            <consortium name="The Broad Institute Genome Sequencing Center for Infectious Disease"/>
            <person name="Wu L."/>
            <person name="Ma J."/>
        </authorList>
    </citation>
    <scope>NUCLEOTIDE SEQUENCE [LARGE SCALE GENOMIC DNA]</scope>
    <source>
        <strain evidence="6">JCM 32226</strain>
    </source>
</reference>
<dbReference type="RefSeq" id="WP_345012587.1">
    <property type="nucleotide sequence ID" value="NZ_BAABFC010000012.1"/>
</dbReference>
<gene>
    <name evidence="5" type="ORF">GCM10023095_19940</name>
</gene>
<evidence type="ECO:0000313" key="6">
    <source>
        <dbReference type="Proteomes" id="UP001501321"/>
    </source>
</evidence>
<evidence type="ECO:0000256" key="3">
    <source>
        <dbReference type="PROSITE-ProRule" id="PRU00339"/>
    </source>
</evidence>
<dbReference type="Proteomes" id="UP001501321">
    <property type="component" value="Unassembled WGS sequence"/>
</dbReference>
<dbReference type="PROSITE" id="PS50005">
    <property type="entry name" value="TPR"/>
    <property type="match status" value="2"/>
</dbReference>
<organism evidence="5 6">
    <name type="scientific">Pseudaeromonas paramecii</name>
    <dbReference type="NCBI Taxonomy" id="2138166"/>
    <lineage>
        <taxon>Bacteria</taxon>
        <taxon>Pseudomonadati</taxon>
        <taxon>Pseudomonadota</taxon>
        <taxon>Gammaproteobacteria</taxon>
        <taxon>Aeromonadales</taxon>
        <taxon>Aeromonadaceae</taxon>
        <taxon>Pseudaeromonas</taxon>
    </lineage>
</organism>
<name>A0ABP8QAY4_9GAMM</name>
<dbReference type="PANTHER" id="PTHR44858:SF1">
    <property type="entry name" value="UDP-N-ACETYLGLUCOSAMINE--PEPTIDE N-ACETYLGLUCOSAMINYLTRANSFERASE SPINDLY-RELATED"/>
    <property type="match status" value="1"/>
</dbReference>
<evidence type="ECO:0000256" key="2">
    <source>
        <dbReference type="ARBA" id="ARBA00022803"/>
    </source>
</evidence>
<dbReference type="Gene3D" id="1.25.40.10">
    <property type="entry name" value="Tetratricopeptide repeat domain"/>
    <property type="match status" value="2"/>
</dbReference>
<keyword evidence="2 3" id="KW-0802">TPR repeat</keyword>
<keyword evidence="6" id="KW-1185">Reference proteome</keyword>
<feature type="repeat" description="TPR" evidence="3">
    <location>
        <begin position="248"/>
        <end position="281"/>
    </location>
</feature>
<accession>A0ABP8QAY4</accession>
<dbReference type="SUPFAM" id="SSF48452">
    <property type="entry name" value="TPR-like"/>
    <property type="match status" value="1"/>
</dbReference>
<keyword evidence="1" id="KW-0677">Repeat</keyword>
<dbReference type="InterPro" id="IPR011990">
    <property type="entry name" value="TPR-like_helical_dom_sf"/>
</dbReference>